<organism evidence="1 2">
    <name type="scientific">Saccharothrix violaceirubra</name>
    <dbReference type="NCBI Taxonomy" id="413306"/>
    <lineage>
        <taxon>Bacteria</taxon>
        <taxon>Bacillati</taxon>
        <taxon>Actinomycetota</taxon>
        <taxon>Actinomycetes</taxon>
        <taxon>Pseudonocardiales</taxon>
        <taxon>Pseudonocardiaceae</taxon>
        <taxon>Saccharothrix</taxon>
    </lineage>
</organism>
<dbReference type="Proteomes" id="UP000542674">
    <property type="component" value="Unassembled WGS sequence"/>
</dbReference>
<evidence type="ECO:0000313" key="1">
    <source>
        <dbReference type="EMBL" id="MBB4966553.1"/>
    </source>
</evidence>
<gene>
    <name evidence="1" type="ORF">F4559_003912</name>
</gene>
<comment type="caution">
    <text evidence="1">The sequence shown here is derived from an EMBL/GenBank/DDBJ whole genome shotgun (WGS) entry which is preliminary data.</text>
</comment>
<evidence type="ECO:0000313" key="2">
    <source>
        <dbReference type="Proteomes" id="UP000542674"/>
    </source>
</evidence>
<dbReference type="EMBL" id="JACHJS010000001">
    <property type="protein sequence ID" value="MBB4966553.1"/>
    <property type="molecule type" value="Genomic_DNA"/>
</dbReference>
<accession>A0A7W7T4Q2</accession>
<name>A0A7W7T4Q2_9PSEU</name>
<protein>
    <submittedName>
        <fullName evidence="1">Uncharacterized protein</fullName>
    </submittedName>
</protein>
<proteinExistence type="predicted"/>
<dbReference type="AlphaFoldDB" id="A0A7W7T4Q2"/>
<reference evidence="1 2" key="1">
    <citation type="submission" date="2020-08" db="EMBL/GenBank/DDBJ databases">
        <title>Sequencing the genomes of 1000 actinobacteria strains.</title>
        <authorList>
            <person name="Klenk H.-P."/>
        </authorList>
    </citation>
    <scope>NUCLEOTIDE SEQUENCE [LARGE SCALE GENOMIC DNA]</scope>
    <source>
        <strain evidence="1 2">DSM 45084</strain>
    </source>
</reference>
<sequence length="58" mass="6539">MIDESKAVVSVLGDDERAELDWLRAENAFLRAQCDALVSIAGGYARDMEVLLRRTSRR</sequence>
<keyword evidence="2" id="KW-1185">Reference proteome</keyword>
<dbReference type="RefSeq" id="WP_184670626.1">
    <property type="nucleotide sequence ID" value="NZ_BAABAI010000024.1"/>
</dbReference>